<organism evidence="2">
    <name type="scientific">uncultured marine group II/III euryarchaeote AD1000_79_C02</name>
    <dbReference type="NCBI Taxonomy" id="1457812"/>
    <lineage>
        <taxon>Archaea</taxon>
        <taxon>Methanobacteriati</taxon>
        <taxon>Methanobacteriota</taxon>
        <taxon>environmental samples</taxon>
    </lineage>
</organism>
<proteinExistence type="predicted"/>
<keyword evidence="1" id="KW-0472">Membrane</keyword>
<dbReference type="AlphaFoldDB" id="A0A075G3V2"/>
<evidence type="ECO:0000256" key="1">
    <source>
        <dbReference type="SAM" id="Phobius"/>
    </source>
</evidence>
<sequence>MAYGCPRCGWDGDDAMESRSVENVPVGYGGGAGGGMGGGHGTGLVVMEKKSVTKKYCPQCHRPLPRSQQPRVGMTSGQSEQSLGRILLFLMLAVVGFFIVF</sequence>
<keyword evidence="1" id="KW-1133">Transmembrane helix</keyword>
<feature type="transmembrane region" description="Helical" evidence="1">
    <location>
        <begin position="83"/>
        <end position="100"/>
    </location>
</feature>
<reference evidence="2" key="1">
    <citation type="journal article" date="2014" name="Genome Biol. Evol.">
        <title>Pangenome evidence for extensive interdomain horizontal transfer affecting lineage core and shell genes in uncultured planktonic thaumarchaeota and euryarchaeota.</title>
        <authorList>
            <person name="Deschamps P."/>
            <person name="Zivanovic Y."/>
            <person name="Moreira D."/>
            <person name="Rodriguez-Valera F."/>
            <person name="Lopez-Garcia P."/>
        </authorList>
    </citation>
    <scope>NUCLEOTIDE SEQUENCE</scope>
</reference>
<accession>A0A075G3V2</accession>
<evidence type="ECO:0000313" key="2">
    <source>
        <dbReference type="EMBL" id="AIE96446.1"/>
    </source>
</evidence>
<dbReference type="EMBL" id="KF900479">
    <property type="protein sequence ID" value="AIE96446.1"/>
    <property type="molecule type" value="Genomic_DNA"/>
</dbReference>
<protein>
    <submittedName>
        <fullName evidence="2">Uncharacterized protein</fullName>
    </submittedName>
</protein>
<name>A0A075G3V2_9EURY</name>
<keyword evidence="1" id="KW-0812">Transmembrane</keyword>